<dbReference type="PANTHER" id="PTHR10887:SF433">
    <property type="entry name" value="DNA REPLICATION ATP-DEPENDENT HELICASE_NUCLEASE DNA2"/>
    <property type="match status" value="1"/>
</dbReference>
<feature type="compositionally biased region" description="Basic and acidic residues" evidence="21">
    <location>
        <begin position="264"/>
        <end position="280"/>
    </location>
</feature>
<dbReference type="GO" id="GO:0005524">
    <property type="term" value="F:ATP binding"/>
    <property type="evidence" value="ECO:0007669"/>
    <property type="project" value="UniProtKB-UniRule"/>
</dbReference>
<evidence type="ECO:0000256" key="21">
    <source>
        <dbReference type="SAM" id="MobiDB-lite"/>
    </source>
</evidence>
<comment type="function">
    <text evidence="20">Key enzyme involved in DNA replication and DNA repair. Involved in Okazaki fragments processing by cleaving long flaps that escape FEN1: flaps that are longer than 27 nucleotides are coated by replication protein A complex (RPA), leading to recruit DNA2 which cleaves the flap until it is too short to bind RPA and becomes a substrate for FEN1. Also involved in 5'-end resection of DNA during double-strand break (DSB) repair by mediating the cleavage of 5'-ssDNA.</text>
</comment>
<feature type="domain" description="DNA2/NAM7 helicase-like C-terminal" evidence="24">
    <location>
        <begin position="1107"/>
        <end position="1317"/>
    </location>
</feature>
<evidence type="ECO:0000256" key="12">
    <source>
        <dbReference type="ARBA" id="ARBA00022840"/>
    </source>
</evidence>
<feature type="compositionally biased region" description="Basic and acidic residues" evidence="21">
    <location>
        <begin position="12"/>
        <end position="22"/>
    </location>
</feature>
<evidence type="ECO:0000256" key="7">
    <source>
        <dbReference type="ARBA" id="ARBA00022741"/>
    </source>
</evidence>
<sequence length="1397" mass="156402">MSGSPQRRTKRIKADCDRENRGVLDTLGFTEPLARGKPGRSSKPPSEAVPLQRKDPNVRTLSTQEFQLSVKTPDKNASRASSELHHPSSDDNIFWALTPSIQKNKDNSATTSGCDSIDQRDVLSSPIDESLNGVQLLDPNLKSLLDKYDNSADVHRTPSISRSVSDPHSMVHRSLAAIGETPIIATKQSLSESMQKSINKLKASKRLVNSSVFGSPAETPTQSVSQLLTLIGKTIREEAGVLDEMDETDETDETDDLSDVDMAELDRLTTLRRTQREKSASAEPPAEPPAEPVLSASTPAELSDGLSDEFSDNGDEIFAAPSTVSLPQFKDMKLENENAAVYETVENTVHSQIQKRNCHRYQISKIVRTKYKGGPQLVLRCVGEDDKTKNIVVRDLWTELEYREGDIVHVVVDSANAQLVDKSSNLLIWGPDILVSATMAATAVDCKRRAVLSSKIQGVGEHAVPLVLGNIVHQLFQACLKESNVSDAFFDEYLEELLDANQIALYSIGVSRQELKATVLEHVDYIKEWVATYTRNAQFSGSVPFQASKVLDIEENIWSPMYGLRGLIDVVIEASLRDGSKVVVPMEIKTGKDYIANRAQATLYTLLVNQRYDVEARSLALVYTKMRQSYYEAINANDLRMLVNIRNHISQYLSYGASELPPIKNQPSCERCFVLNECMTYNRLAEHGTAEKSGLDDGLYESLTGHLNRPQYPEFFNHWNGLLSKEEGFVNSFKKDLWCYSAAERELKGGKAVGGLHLTQCQEADTANARAKRFLYTFERDDTIHQPMSNTQLAKHDRIIVSDESGQFGLAFGFVETLRSNVVVVSTDRRFENSTVKLSNFDAAHNQVFESVLSGSSAGSVGAKKKTYRIDKDEMFHGLALARFNLLNLFLPDGDEKTRRLVVDLEPPQFAEKPLLQGKFDRSRFNTDQLRAFDRVLRAQDYCLILGMPGTGKTTVTASLIKCLVENGQTVLIASYTHSAVDNILEKVIDIVENPKILRVGAPKKVTEKVRKYSLYSTDTIYPMESAEDFRHAFLETNIVATTCLGIQDTAFIHRQHFDYCIIDEASQVSMPVCLGPLRFADKFVLVGDHYQLPPLVRSAEARAGGMDKSLFRILSEKYPQSVVELTHQYRMSADVMMLSNCLIYDGRLKCGTPQVANQTLHVPFPERLQEACIQVPRPFRWMDHVFDPKNRVLFLNHDSVPAQEVANGEKIENPVEADLILQIIKCLVSCGVSASSIGVMSFYRAQLRYFYRGLRNHPDIEVLTADQFQGRDKDCIIISLVRSNEKNVAGELLREWRRVNVAMTRAKSKLIILGSEKLMKTIPQFEGFMSLVSSHNWVYQLPRDASDVYRGIFHDFDPSQTESARTSSGKTVRIGTQSKMVQKTMVVRNVIQEFAS</sequence>
<dbReference type="GO" id="GO:0005737">
    <property type="term" value="C:cytoplasm"/>
    <property type="evidence" value="ECO:0007669"/>
    <property type="project" value="TreeGrafter"/>
</dbReference>
<dbReference type="GO" id="GO:0046872">
    <property type="term" value="F:metal ion binding"/>
    <property type="evidence" value="ECO:0007669"/>
    <property type="project" value="UniProtKB-UniRule"/>
</dbReference>
<accession>A0AAN6I4V2</accession>
<dbReference type="Gene3D" id="3.40.50.300">
    <property type="entry name" value="P-loop containing nucleotide triphosphate hydrolases"/>
    <property type="match status" value="3"/>
</dbReference>
<dbReference type="GO" id="GO:0000014">
    <property type="term" value="F:single-stranded DNA endodeoxyribonuclease activity"/>
    <property type="evidence" value="ECO:0007669"/>
    <property type="project" value="UniProtKB-ARBA"/>
</dbReference>
<dbReference type="EC" id="3.6.4.12" evidence="20"/>
<evidence type="ECO:0000256" key="15">
    <source>
        <dbReference type="ARBA" id="ARBA00023125"/>
    </source>
</evidence>
<dbReference type="FunFam" id="3.40.50.300:FF:000721">
    <property type="entry name" value="DNA replication ATP-dependent helicase/nuclease DNA2"/>
    <property type="match status" value="1"/>
</dbReference>
<name>A0AAN6I4V2_PICAN</name>
<keyword evidence="8" id="KW-0255">Endonuclease</keyword>
<proteinExistence type="inferred from homology"/>
<evidence type="ECO:0000256" key="14">
    <source>
        <dbReference type="ARBA" id="ARBA00023014"/>
    </source>
</evidence>
<protein>
    <recommendedName>
        <fullName evidence="20">DNA replication ATP-dependent helicase/nuclease</fullName>
        <ecNumber evidence="20">3.1.-.-</ecNumber>
        <ecNumber evidence="20">3.6.4.12</ecNumber>
    </recommendedName>
</protein>
<evidence type="ECO:0000259" key="24">
    <source>
        <dbReference type="Pfam" id="PF13087"/>
    </source>
</evidence>
<evidence type="ECO:0000256" key="20">
    <source>
        <dbReference type="RuleBase" id="RU367041"/>
    </source>
</evidence>
<comment type="cofactor">
    <cofactor evidence="1">
        <name>[4Fe-4S] cluster</name>
        <dbReference type="ChEBI" id="CHEBI:49883"/>
    </cofactor>
</comment>
<keyword evidence="7 20" id="KW-0547">Nucleotide-binding</keyword>
<dbReference type="InterPro" id="IPR027417">
    <property type="entry name" value="P-loop_NTPase"/>
</dbReference>
<dbReference type="FunFam" id="3.40.50.300:FF:000789">
    <property type="entry name" value="DNA replication ATP-dependent helicase/nuclease DNA2"/>
    <property type="match status" value="1"/>
</dbReference>
<dbReference type="Pfam" id="PF13086">
    <property type="entry name" value="AAA_11"/>
    <property type="match status" value="2"/>
</dbReference>
<keyword evidence="5 20" id="KW-0540">Nuclease</keyword>
<keyword evidence="12 20" id="KW-0067">ATP-binding</keyword>
<evidence type="ECO:0000256" key="5">
    <source>
        <dbReference type="ARBA" id="ARBA00022722"/>
    </source>
</evidence>
<keyword evidence="4 20" id="KW-0235">DNA replication</keyword>
<evidence type="ECO:0000256" key="17">
    <source>
        <dbReference type="ARBA" id="ARBA00023242"/>
    </source>
</evidence>
<dbReference type="GO" id="GO:0035861">
    <property type="term" value="C:site of double-strand break"/>
    <property type="evidence" value="ECO:0007669"/>
    <property type="project" value="UniProtKB-ARBA"/>
</dbReference>
<keyword evidence="17 20" id="KW-0539">Nucleus</keyword>
<evidence type="ECO:0000259" key="22">
    <source>
        <dbReference type="Pfam" id="PF08696"/>
    </source>
</evidence>
<dbReference type="SUPFAM" id="SSF52540">
    <property type="entry name" value="P-loop containing nucleoside triphosphate hydrolases"/>
    <property type="match status" value="1"/>
</dbReference>
<keyword evidence="6 20" id="KW-0479">Metal-binding</keyword>
<dbReference type="InterPro" id="IPR047187">
    <property type="entry name" value="SF1_C_Upf1"/>
</dbReference>
<organism evidence="25 26">
    <name type="scientific">Pichia angusta</name>
    <name type="common">Yeast</name>
    <name type="synonym">Hansenula polymorpha</name>
    <dbReference type="NCBI Taxonomy" id="870730"/>
    <lineage>
        <taxon>Eukaryota</taxon>
        <taxon>Fungi</taxon>
        <taxon>Dikarya</taxon>
        <taxon>Ascomycota</taxon>
        <taxon>Saccharomycotina</taxon>
        <taxon>Pichiomycetes</taxon>
        <taxon>Pichiales</taxon>
        <taxon>Pichiaceae</taxon>
        <taxon>Ogataea</taxon>
    </lineage>
</organism>
<comment type="caution">
    <text evidence="25">The sequence shown here is derived from an EMBL/GenBank/DDBJ whole genome shotgun (WGS) entry which is preliminary data.</text>
</comment>
<dbReference type="GO" id="GO:0051539">
    <property type="term" value="F:4 iron, 4 sulfur cluster binding"/>
    <property type="evidence" value="ECO:0007669"/>
    <property type="project" value="UniProtKB-UniRule"/>
</dbReference>
<evidence type="ECO:0000256" key="16">
    <source>
        <dbReference type="ARBA" id="ARBA00023204"/>
    </source>
</evidence>
<dbReference type="InterPro" id="IPR041677">
    <property type="entry name" value="DNA2/NAM7_AAA_11"/>
</dbReference>
<evidence type="ECO:0000256" key="1">
    <source>
        <dbReference type="ARBA" id="ARBA00001966"/>
    </source>
</evidence>
<dbReference type="InterPro" id="IPR014808">
    <property type="entry name" value="DNA_replication_fac_Dna2_N"/>
</dbReference>
<evidence type="ECO:0000313" key="26">
    <source>
        <dbReference type="Proteomes" id="UP001196530"/>
    </source>
</evidence>
<gene>
    <name evidence="25" type="ORF">KL928_003575</name>
</gene>
<keyword evidence="10 20" id="KW-0378">Hydrolase</keyword>
<dbReference type="InterPro" id="IPR011604">
    <property type="entry name" value="PDDEXK-like_dom_sf"/>
</dbReference>
<feature type="region of interest" description="Disordered" evidence="21">
    <location>
        <begin position="239"/>
        <end position="309"/>
    </location>
</feature>
<keyword evidence="16 20" id="KW-0234">DNA repair</keyword>
<evidence type="ECO:0000256" key="6">
    <source>
        <dbReference type="ARBA" id="ARBA00022723"/>
    </source>
</evidence>
<evidence type="ECO:0000256" key="2">
    <source>
        <dbReference type="ARBA" id="ARBA00007913"/>
    </source>
</evidence>
<evidence type="ECO:0000256" key="19">
    <source>
        <dbReference type="ARBA" id="ARBA00047995"/>
    </source>
</evidence>
<dbReference type="GO" id="GO:0003677">
    <property type="term" value="F:DNA binding"/>
    <property type="evidence" value="ECO:0007669"/>
    <property type="project" value="UniProtKB-UniRule"/>
</dbReference>
<evidence type="ECO:0000256" key="18">
    <source>
        <dbReference type="ARBA" id="ARBA00023268"/>
    </source>
</evidence>
<keyword evidence="13 20" id="KW-0408">Iron</keyword>
<dbReference type="GO" id="GO:0017116">
    <property type="term" value="F:single-stranded DNA helicase activity"/>
    <property type="evidence" value="ECO:0007669"/>
    <property type="project" value="UniProtKB-UniRule"/>
</dbReference>
<feature type="domain" description="DNA2/NAM7 helicase helicase" evidence="23">
    <location>
        <begin position="925"/>
        <end position="1015"/>
    </location>
</feature>
<keyword evidence="3 20" id="KW-0004">4Fe-4S</keyword>
<dbReference type="InterPro" id="IPR041679">
    <property type="entry name" value="DNA2/NAM7-like_C"/>
</dbReference>
<dbReference type="Pfam" id="PF08696">
    <property type="entry name" value="Dna2"/>
    <property type="match status" value="1"/>
</dbReference>
<dbReference type="PANTHER" id="PTHR10887">
    <property type="entry name" value="DNA2/NAM7 HELICASE FAMILY"/>
    <property type="match status" value="1"/>
</dbReference>
<dbReference type="Pfam" id="PF13087">
    <property type="entry name" value="AAA_12"/>
    <property type="match status" value="1"/>
</dbReference>
<dbReference type="GO" id="GO:0006302">
    <property type="term" value="P:double-strand break repair"/>
    <property type="evidence" value="ECO:0007669"/>
    <property type="project" value="UniProtKB-ARBA"/>
</dbReference>
<reference evidence="25" key="1">
    <citation type="journal article" date="2021" name="G3 (Bethesda)">
        <title>Genomic diversity, chromosomal rearrangements, and interspecies hybridization in the ogataea polymorpha species complex.</title>
        <authorList>
            <person name="Hanson S.J."/>
            <person name="Cinneide E.O."/>
            <person name="Salzberg L.I."/>
            <person name="Wolfe K.H."/>
            <person name="McGowan J."/>
            <person name="Fitzpatrick D.A."/>
            <person name="Matlin K."/>
        </authorList>
    </citation>
    <scope>NUCLEOTIDE SEQUENCE</scope>
    <source>
        <strain evidence="25">61-244</strain>
    </source>
</reference>
<keyword evidence="11 20" id="KW-0347">Helicase</keyword>
<dbReference type="GO" id="GO:0017108">
    <property type="term" value="F:5'-flap endonuclease activity"/>
    <property type="evidence" value="ECO:0007669"/>
    <property type="project" value="UniProtKB-UniRule"/>
</dbReference>
<dbReference type="GO" id="GO:0071932">
    <property type="term" value="P:replication fork reversal"/>
    <property type="evidence" value="ECO:0007669"/>
    <property type="project" value="TreeGrafter"/>
</dbReference>
<keyword evidence="14 20" id="KW-0411">Iron-sulfur</keyword>
<keyword evidence="20" id="KW-0158">Chromosome</keyword>
<dbReference type="InterPro" id="IPR026851">
    <property type="entry name" value="Dna2/JHS1_DEXXQ-box"/>
</dbReference>
<evidence type="ECO:0000259" key="23">
    <source>
        <dbReference type="Pfam" id="PF13086"/>
    </source>
</evidence>
<evidence type="ECO:0000256" key="4">
    <source>
        <dbReference type="ARBA" id="ARBA00022705"/>
    </source>
</evidence>
<feature type="compositionally biased region" description="Polar residues" evidence="21">
    <location>
        <begin position="59"/>
        <end position="70"/>
    </location>
</feature>
<evidence type="ECO:0000256" key="8">
    <source>
        <dbReference type="ARBA" id="ARBA00022759"/>
    </source>
</evidence>
<dbReference type="EMBL" id="JAHLUX010000007">
    <property type="protein sequence ID" value="KAG7817676.1"/>
    <property type="molecule type" value="Genomic_DNA"/>
</dbReference>
<comment type="similarity">
    <text evidence="2 20">Belongs to the DNA2/NAM7 helicase family.</text>
</comment>
<evidence type="ECO:0000256" key="9">
    <source>
        <dbReference type="ARBA" id="ARBA00022763"/>
    </source>
</evidence>
<feature type="domain" description="DNA replication factor Dna2 N-terminal" evidence="22">
    <location>
        <begin position="384"/>
        <end position="573"/>
    </location>
</feature>
<keyword evidence="15 20" id="KW-0238">DNA-binding</keyword>
<evidence type="ECO:0000256" key="3">
    <source>
        <dbReference type="ARBA" id="ARBA00022485"/>
    </source>
</evidence>
<comment type="subcellular location">
    <subcellularLocation>
        <location evidence="20">Nucleus</location>
    </subcellularLocation>
    <subcellularLocation>
        <location evidence="20">Chromosome</location>
    </subcellularLocation>
</comment>
<dbReference type="EC" id="3.1.-.-" evidence="20"/>
<evidence type="ECO:0000313" key="25">
    <source>
        <dbReference type="EMBL" id="KAG7817676.1"/>
    </source>
</evidence>
<feature type="region of interest" description="Disordered" evidence="21">
    <location>
        <begin position="1"/>
        <end position="91"/>
    </location>
</feature>
<dbReference type="GeneID" id="66127626"/>
<evidence type="ECO:0000256" key="10">
    <source>
        <dbReference type="ARBA" id="ARBA00022801"/>
    </source>
</evidence>
<dbReference type="GO" id="GO:0005634">
    <property type="term" value="C:nucleus"/>
    <property type="evidence" value="ECO:0007669"/>
    <property type="project" value="UniProtKB-SubCell"/>
</dbReference>
<dbReference type="CDD" id="cd18808">
    <property type="entry name" value="SF1_C_Upf1"/>
    <property type="match status" value="1"/>
</dbReference>
<feature type="compositionally biased region" description="Acidic residues" evidence="21">
    <location>
        <begin position="240"/>
        <end position="263"/>
    </location>
</feature>
<comment type="catalytic activity">
    <reaction evidence="19 20">
        <text>ATP + H2O = ADP + phosphate + H(+)</text>
        <dbReference type="Rhea" id="RHEA:13065"/>
        <dbReference type="ChEBI" id="CHEBI:15377"/>
        <dbReference type="ChEBI" id="CHEBI:15378"/>
        <dbReference type="ChEBI" id="CHEBI:30616"/>
        <dbReference type="ChEBI" id="CHEBI:43474"/>
        <dbReference type="ChEBI" id="CHEBI:456216"/>
        <dbReference type="EC" id="3.6.4.12"/>
    </reaction>
</comment>
<feature type="domain" description="DNA2/NAM7 helicase helicase" evidence="23">
    <location>
        <begin position="1031"/>
        <end position="1099"/>
    </location>
</feature>
<dbReference type="RefSeq" id="XP_043059017.1">
    <property type="nucleotide sequence ID" value="XM_043204177.1"/>
</dbReference>
<dbReference type="InterPro" id="IPR045055">
    <property type="entry name" value="DNA2/NAM7-like"/>
</dbReference>
<keyword evidence="9 20" id="KW-0227">DNA damage</keyword>
<dbReference type="CDD" id="cd18041">
    <property type="entry name" value="DEXXQc_DNA2"/>
    <property type="match status" value="1"/>
</dbReference>
<keyword evidence="18 20" id="KW-0511">Multifunctional enzyme</keyword>
<dbReference type="Proteomes" id="UP001196530">
    <property type="component" value="Unassembled WGS sequence"/>
</dbReference>
<dbReference type="Gene3D" id="3.90.320.10">
    <property type="match status" value="1"/>
</dbReference>
<dbReference type="GO" id="GO:0033567">
    <property type="term" value="P:DNA replication, Okazaki fragment processing"/>
    <property type="evidence" value="ECO:0007669"/>
    <property type="project" value="UniProtKB-UniRule"/>
</dbReference>
<feature type="compositionally biased region" description="Basic and acidic residues" evidence="21">
    <location>
        <begin position="72"/>
        <end position="89"/>
    </location>
</feature>
<evidence type="ECO:0000256" key="13">
    <source>
        <dbReference type="ARBA" id="ARBA00023004"/>
    </source>
</evidence>
<evidence type="ECO:0000256" key="11">
    <source>
        <dbReference type="ARBA" id="ARBA00022806"/>
    </source>
</evidence>